<dbReference type="Proteomes" id="UP000030746">
    <property type="component" value="Unassembled WGS sequence"/>
</dbReference>
<dbReference type="InterPro" id="IPR034085">
    <property type="entry name" value="TOG"/>
</dbReference>
<keyword evidence="5" id="KW-0677">Repeat</keyword>
<dbReference type="GO" id="GO:0006606">
    <property type="term" value="P:protein import into nucleus"/>
    <property type="evidence" value="ECO:0007669"/>
    <property type="project" value="InterPro"/>
</dbReference>
<dbReference type="OMA" id="ANACGCV"/>
<evidence type="ECO:0000256" key="8">
    <source>
        <dbReference type="PROSITE-ProRule" id="PRU00103"/>
    </source>
</evidence>
<evidence type="ECO:0000256" key="4">
    <source>
        <dbReference type="ARBA" id="ARBA00022490"/>
    </source>
</evidence>
<keyword evidence="3" id="KW-0813">Transport</keyword>
<dbReference type="OrthoDB" id="7862313at2759"/>
<dbReference type="SUPFAM" id="SSF48371">
    <property type="entry name" value="ARM repeat"/>
    <property type="match status" value="2"/>
</dbReference>
<keyword evidence="6" id="KW-0653">Protein transport</keyword>
<dbReference type="KEGG" id="lgi:LOTGIDRAFT_229803"/>
<dbReference type="InterPro" id="IPR011989">
    <property type="entry name" value="ARM-like"/>
</dbReference>
<keyword evidence="11" id="KW-1185">Reference proteome</keyword>
<organism evidence="10 11">
    <name type="scientific">Lottia gigantea</name>
    <name type="common">Giant owl limpet</name>
    <dbReference type="NCBI Taxonomy" id="225164"/>
    <lineage>
        <taxon>Eukaryota</taxon>
        <taxon>Metazoa</taxon>
        <taxon>Spiralia</taxon>
        <taxon>Lophotrochozoa</taxon>
        <taxon>Mollusca</taxon>
        <taxon>Gastropoda</taxon>
        <taxon>Patellogastropoda</taxon>
        <taxon>Lottioidea</taxon>
        <taxon>Lottiidae</taxon>
        <taxon>Lottia</taxon>
    </lineage>
</organism>
<feature type="repeat" description="HEAT" evidence="8">
    <location>
        <begin position="897"/>
        <end position="930"/>
    </location>
</feature>
<dbReference type="InterPro" id="IPR040122">
    <property type="entry name" value="Importin_beta"/>
</dbReference>
<feature type="domain" description="Importin N-terminal" evidence="9">
    <location>
        <begin position="23"/>
        <end position="91"/>
    </location>
</feature>
<evidence type="ECO:0000313" key="11">
    <source>
        <dbReference type="Proteomes" id="UP000030746"/>
    </source>
</evidence>
<evidence type="ECO:0000256" key="7">
    <source>
        <dbReference type="ARBA" id="ARBA00023242"/>
    </source>
</evidence>
<dbReference type="AlphaFoldDB" id="V4B2P0"/>
<dbReference type="CTD" id="20248109"/>
<evidence type="ECO:0000256" key="3">
    <source>
        <dbReference type="ARBA" id="ARBA00022448"/>
    </source>
</evidence>
<keyword evidence="4" id="KW-0963">Cytoplasm</keyword>
<feature type="repeat" description="HEAT" evidence="8">
    <location>
        <begin position="751"/>
        <end position="788"/>
    </location>
</feature>
<dbReference type="Pfam" id="PF25574">
    <property type="entry name" value="TPR_IMB1"/>
    <property type="match status" value="1"/>
</dbReference>
<dbReference type="RefSeq" id="XP_009066572.1">
    <property type="nucleotide sequence ID" value="XM_009068324.1"/>
</dbReference>
<dbReference type="Pfam" id="PF13513">
    <property type="entry name" value="HEAT_EZ"/>
    <property type="match status" value="1"/>
</dbReference>
<dbReference type="PROSITE" id="PS50166">
    <property type="entry name" value="IMPORTIN_B_NT"/>
    <property type="match status" value="1"/>
</dbReference>
<dbReference type="STRING" id="225164.V4B2P0"/>
<dbReference type="Pfam" id="PF03810">
    <property type="entry name" value="IBN_N"/>
    <property type="match status" value="1"/>
</dbReference>
<accession>V4B2P0</accession>
<dbReference type="GO" id="GO:0031267">
    <property type="term" value="F:small GTPase binding"/>
    <property type="evidence" value="ECO:0007669"/>
    <property type="project" value="InterPro"/>
</dbReference>
<dbReference type="InterPro" id="IPR016024">
    <property type="entry name" value="ARM-type_fold"/>
</dbReference>
<dbReference type="SMART" id="SM00913">
    <property type="entry name" value="IBN_N"/>
    <property type="match status" value="1"/>
</dbReference>
<evidence type="ECO:0000256" key="5">
    <source>
        <dbReference type="ARBA" id="ARBA00022737"/>
    </source>
</evidence>
<sequence length="1085" mass="121090">MAVVVEEILAKLLQPNNEVIQEATKQLKEAFKDPGILSALCHILGSSTNSQIRQYSAVLIRRKIQKSRHWNALPNETKESIRRNILQLLVQEPDKNVKTAIGTIIGTIARHDLPTNKWPALFEFVTVQVKSEDVTKREVGMFILYTLSSDAGEQLKPHLVSVMQILVEAIKDNQSKMVPYYAIRTMSELVFLVGMEESLQFVKKYIQQNIPQILLVIQELIKVDEEEACECMELFDELLESEVGVLVPHVKTVVDFCLQIAAQPTLGDAIRVKAMSFIASLTRLKKNSILKHKLVDPILEVLFPILCANEEEDDEEDVEEIESHTPVQYIPQVFDTMSLHLPPKKFIPNLMPLIEKALASENPYHRKAGYISMAVIVEGCADYIMNKHLKAVLHCVCKGLNDPDNNVRNSALFALGQFSEHLQPDITKYASELLPLLFQYLGQASQNPESNPRGLTKVYYALEVFCENLEKKILPYLPPLMEHLLAVLKCDHIRSKELAISAIGATATAAKEEMKPYFNEIIEQLKSYLVTGNTEDMKKLQLQTIDTLGILARNCGPDIFLPLSKECLQLGMNLLESAEDPDLKRCVYSLFAAISNLLKSDMGDYLEKMVHAMLCSIKSKEGETLHYKEESDAIGVFNEDDLIDEEDIGDEDSEEDDDEHKIEGVSVENAYLDEKEDACCSLGEIAINVGAPFIPYLEPCYTEVLVLLEYPAENIKKVSIATLSQFCCCVHKVCLDSGMDQTALKNMLNTIIPMYLEIIKTDKERTVVMSAVDSLAEILTKIGRPALEITGATNPILSAMKAIFTHKVACQDDEDEDDDQQAEFDAMLIESAGDVLPTMAKLVGGPDFLPFFQSFLTDLLKRLKVTSSVPEKSFAVGTLAEVIQACGDVSAAFVDTLYPLFMRLINDEDEEVRSNAVFAIGVLAQYGGQKLHGNFPVILKSLFDIVSKEEEENPRVLDNVCAAICRLIMTNSSAIPFDKVIPAIVSFLPLKEDYEENHTVYHCLIELFIAGNPHVLQCTPQLLSSIASVIDTDQVKPETQIILVQFAKHINDKFPDEFQKVKATLPNDLGGKLDSCLLMVNGGGH</sequence>
<evidence type="ECO:0000256" key="2">
    <source>
        <dbReference type="ARBA" id="ARBA00004496"/>
    </source>
</evidence>
<evidence type="ECO:0000313" key="10">
    <source>
        <dbReference type="EMBL" id="ESO82779.1"/>
    </source>
</evidence>
<proteinExistence type="predicted"/>
<dbReference type="SMART" id="SM01349">
    <property type="entry name" value="TOG"/>
    <property type="match status" value="1"/>
</dbReference>
<dbReference type="PROSITE" id="PS50077">
    <property type="entry name" value="HEAT_REPEAT"/>
    <property type="match status" value="2"/>
</dbReference>
<evidence type="ECO:0000256" key="1">
    <source>
        <dbReference type="ARBA" id="ARBA00004123"/>
    </source>
</evidence>
<keyword evidence="7" id="KW-0539">Nucleus</keyword>
<dbReference type="GeneID" id="20248109"/>
<comment type="subcellular location">
    <subcellularLocation>
        <location evidence="2">Cytoplasm</location>
    </subcellularLocation>
    <subcellularLocation>
        <location evidence="1">Nucleus</location>
    </subcellularLocation>
</comment>
<reference evidence="10 11" key="1">
    <citation type="journal article" date="2013" name="Nature">
        <title>Insights into bilaterian evolution from three spiralian genomes.</title>
        <authorList>
            <person name="Simakov O."/>
            <person name="Marletaz F."/>
            <person name="Cho S.J."/>
            <person name="Edsinger-Gonzales E."/>
            <person name="Havlak P."/>
            <person name="Hellsten U."/>
            <person name="Kuo D.H."/>
            <person name="Larsson T."/>
            <person name="Lv J."/>
            <person name="Arendt D."/>
            <person name="Savage R."/>
            <person name="Osoegawa K."/>
            <person name="de Jong P."/>
            <person name="Grimwood J."/>
            <person name="Chapman J.A."/>
            <person name="Shapiro H."/>
            <person name="Aerts A."/>
            <person name="Otillar R.P."/>
            <person name="Terry A.Y."/>
            <person name="Boore J.L."/>
            <person name="Grigoriev I.V."/>
            <person name="Lindberg D.R."/>
            <person name="Seaver E.C."/>
            <person name="Weisblat D.A."/>
            <person name="Putnam N.H."/>
            <person name="Rokhsar D.S."/>
        </authorList>
    </citation>
    <scope>NUCLEOTIDE SEQUENCE [LARGE SCALE GENOMIC DNA]</scope>
</reference>
<evidence type="ECO:0000256" key="6">
    <source>
        <dbReference type="ARBA" id="ARBA00022927"/>
    </source>
</evidence>
<dbReference type="InterPro" id="IPR001494">
    <property type="entry name" value="Importin-beta_N"/>
</dbReference>
<protein>
    <recommendedName>
        <fullName evidence="9">Importin N-terminal domain-containing protein</fullName>
    </recommendedName>
</protein>
<gene>
    <name evidence="10" type="ORF">LOTGIDRAFT_229803</name>
</gene>
<dbReference type="Gene3D" id="1.25.10.10">
    <property type="entry name" value="Leucine-rich Repeat Variant"/>
    <property type="match status" value="1"/>
</dbReference>
<name>V4B2P0_LOTGI</name>
<dbReference type="InterPro" id="IPR057672">
    <property type="entry name" value="TPR_IPO4/5"/>
</dbReference>
<dbReference type="Pfam" id="PF25780">
    <property type="entry name" value="TPR_IPO5"/>
    <property type="match status" value="1"/>
</dbReference>
<dbReference type="InterPro" id="IPR021133">
    <property type="entry name" value="HEAT_type_2"/>
</dbReference>
<dbReference type="GO" id="GO:0005737">
    <property type="term" value="C:cytoplasm"/>
    <property type="evidence" value="ECO:0007669"/>
    <property type="project" value="UniProtKB-SubCell"/>
</dbReference>
<dbReference type="PANTHER" id="PTHR10527">
    <property type="entry name" value="IMPORTIN BETA"/>
    <property type="match status" value="1"/>
</dbReference>
<evidence type="ECO:0000259" key="9">
    <source>
        <dbReference type="PROSITE" id="PS50166"/>
    </source>
</evidence>
<dbReference type="InterPro" id="IPR058584">
    <property type="entry name" value="IMB1_TNPO1-like_TPR"/>
</dbReference>
<dbReference type="HOGENOM" id="CLU_003794_1_2_1"/>
<dbReference type="EMBL" id="KB203854">
    <property type="protein sequence ID" value="ESO82779.1"/>
    <property type="molecule type" value="Genomic_DNA"/>
</dbReference>